<dbReference type="GO" id="GO:0006355">
    <property type="term" value="P:regulation of DNA-templated transcription"/>
    <property type="evidence" value="ECO:0007669"/>
    <property type="project" value="InterPro"/>
</dbReference>
<dbReference type="InterPro" id="IPR029016">
    <property type="entry name" value="GAF-like_dom_sf"/>
</dbReference>
<dbReference type="SUPFAM" id="SSF55874">
    <property type="entry name" value="ATPase domain of HSP90 chaperone/DNA topoisomerase II/histidine kinase"/>
    <property type="match status" value="1"/>
</dbReference>
<evidence type="ECO:0000256" key="3">
    <source>
        <dbReference type="ARBA" id="ARBA00022553"/>
    </source>
</evidence>
<dbReference type="Pfam" id="PF02518">
    <property type="entry name" value="HATPase_c"/>
    <property type="match status" value="1"/>
</dbReference>
<accession>A0A841L2C6</accession>
<dbReference type="PANTHER" id="PTHR43047">
    <property type="entry name" value="TWO-COMPONENT HISTIDINE PROTEIN KINASE"/>
    <property type="match status" value="1"/>
</dbReference>
<dbReference type="InterPro" id="IPR013767">
    <property type="entry name" value="PAS_fold"/>
</dbReference>
<evidence type="ECO:0000256" key="2">
    <source>
        <dbReference type="ARBA" id="ARBA00012438"/>
    </source>
</evidence>
<evidence type="ECO:0000259" key="7">
    <source>
        <dbReference type="PROSITE" id="PS50109"/>
    </source>
</evidence>
<feature type="domain" description="PAS" evidence="8">
    <location>
        <begin position="310"/>
        <end position="380"/>
    </location>
</feature>
<dbReference type="GO" id="GO:0000155">
    <property type="term" value="F:phosphorelay sensor kinase activity"/>
    <property type="evidence" value="ECO:0007669"/>
    <property type="project" value="InterPro"/>
</dbReference>
<dbReference type="Pfam" id="PF00512">
    <property type="entry name" value="HisKA"/>
    <property type="match status" value="1"/>
</dbReference>
<evidence type="ECO:0000256" key="1">
    <source>
        <dbReference type="ARBA" id="ARBA00000085"/>
    </source>
</evidence>
<dbReference type="SUPFAM" id="SSF47384">
    <property type="entry name" value="Homodimeric domain of signal transducing histidine kinase"/>
    <property type="match status" value="1"/>
</dbReference>
<dbReference type="Pfam" id="PF08448">
    <property type="entry name" value="PAS_4"/>
    <property type="match status" value="1"/>
</dbReference>
<dbReference type="RefSeq" id="WP_184196024.1">
    <property type="nucleotide sequence ID" value="NZ_BMOX01000009.1"/>
</dbReference>
<dbReference type="InterPro" id="IPR035965">
    <property type="entry name" value="PAS-like_dom_sf"/>
</dbReference>
<dbReference type="SMART" id="SM00387">
    <property type="entry name" value="HATPase_c"/>
    <property type="match status" value="1"/>
</dbReference>
<dbReference type="Gene3D" id="3.30.450.40">
    <property type="match status" value="1"/>
</dbReference>
<organism evidence="9 10">
    <name type="scientific">Polymorphobacter multimanifer</name>
    <dbReference type="NCBI Taxonomy" id="1070431"/>
    <lineage>
        <taxon>Bacteria</taxon>
        <taxon>Pseudomonadati</taxon>
        <taxon>Pseudomonadota</taxon>
        <taxon>Alphaproteobacteria</taxon>
        <taxon>Sphingomonadales</taxon>
        <taxon>Sphingosinicellaceae</taxon>
        <taxon>Polymorphobacter</taxon>
    </lineage>
</organism>
<gene>
    <name evidence="9" type="ORF">FHS79_000902</name>
</gene>
<dbReference type="InterPro" id="IPR003594">
    <property type="entry name" value="HATPase_dom"/>
</dbReference>
<dbReference type="SUPFAM" id="SSF55781">
    <property type="entry name" value="GAF domain-like"/>
    <property type="match status" value="1"/>
</dbReference>
<dbReference type="SUPFAM" id="SSF55785">
    <property type="entry name" value="PYP-like sensor domain (PAS domain)"/>
    <property type="match status" value="3"/>
</dbReference>
<dbReference type="Gene3D" id="3.30.565.10">
    <property type="entry name" value="Histidine kinase-like ATPase, C-terminal domain"/>
    <property type="match status" value="1"/>
</dbReference>
<dbReference type="PROSITE" id="PS50112">
    <property type="entry name" value="PAS"/>
    <property type="match status" value="2"/>
</dbReference>
<dbReference type="InterPro" id="IPR003018">
    <property type="entry name" value="GAF"/>
</dbReference>
<dbReference type="EMBL" id="JACIIV010000005">
    <property type="protein sequence ID" value="MBB6226744.1"/>
    <property type="molecule type" value="Genomic_DNA"/>
</dbReference>
<evidence type="ECO:0000313" key="10">
    <source>
        <dbReference type="Proteomes" id="UP000538147"/>
    </source>
</evidence>
<dbReference type="InterPro" id="IPR005467">
    <property type="entry name" value="His_kinase_dom"/>
</dbReference>
<evidence type="ECO:0000256" key="6">
    <source>
        <dbReference type="ARBA" id="ARBA00023012"/>
    </source>
</evidence>
<evidence type="ECO:0000313" key="9">
    <source>
        <dbReference type="EMBL" id="MBB6226744.1"/>
    </source>
</evidence>
<name>A0A841L2C6_9SPHN</name>
<dbReference type="SMART" id="SM00388">
    <property type="entry name" value="HisKA"/>
    <property type="match status" value="1"/>
</dbReference>
<dbReference type="PROSITE" id="PS50109">
    <property type="entry name" value="HIS_KIN"/>
    <property type="match status" value="1"/>
</dbReference>
<dbReference type="InterPro" id="IPR003661">
    <property type="entry name" value="HisK_dim/P_dom"/>
</dbReference>
<dbReference type="Pfam" id="PF13185">
    <property type="entry name" value="GAF_2"/>
    <property type="match status" value="1"/>
</dbReference>
<keyword evidence="6" id="KW-0902">Two-component regulatory system</keyword>
<dbReference type="Pfam" id="PF13188">
    <property type="entry name" value="PAS_8"/>
    <property type="match status" value="1"/>
</dbReference>
<keyword evidence="10" id="KW-1185">Reference proteome</keyword>
<dbReference type="SMART" id="SM00065">
    <property type="entry name" value="GAF"/>
    <property type="match status" value="1"/>
</dbReference>
<dbReference type="CDD" id="cd00082">
    <property type="entry name" value="HisKA"/>
    <property type="match status" value="1"/>
</dbReference>
<evidence type="ECO:0000256" key="4">
    <source>
        <dbReference type="ARBA" id="ARBA00022679"/>
    </source>
</evidence>
<dbReference type="InterPro" id="IPR000014">
    <property type="entry name" value="PAS"/>
</dbReference>
<dbReference type="EC" id="2.7.13.3" evidence="2"/>
<dbReference type="FunFam" id="3.30.565.10:FF:000010">
    <property type="entry name" value="Sensor histidine kinase RcsC"/>
    <property type="match status" value="1"/>
</dbReference>
<dbReference type="Gene3D" id="3.30.450.20">
    <property type="entry name" value="PAS domain"/>
    <property type="match status" value="3"/>
</dbReference>
<keyword evidence="5" id="KW-0418">Kinase</keyword>
<feature type="domain" description="PAS" evidence="8">
    <location>
        <begin position="15"/>
        <end position="55"/>
    </location>
</feature>
<evidence type="ECO:0000259" key="8">
    <source>
        <dbReference type="PROSITE" id="PS50112"/>
    </source>
</evidence>
<dbReference type="Pfam" id="PF00989">
    <property type="entry name" value="PAS"/>
    <property type="match status" value="1"/>
</dbReference>
<keyword evidence="4" id="KW-0808">Transferase</keyword>
<proteinExistence type="predicted"/>
<dbReference type="InterPro" id="IPR013656">
    <property type="entry name" value="PAS_4"/>
</dbReference>
<dbReference type="InterPro" id="IPR036097">
    <property type="entry name" value="HisK_dim/P_sf"/>
</dbReference>
<reference evidence="9 10" key="1">
    <citation type="submission" date="2020-08" db="EMBL/GenBank/DDBJ databases">
        <title>Genomic Encyclopedia of Type Strains, Phase IV (KMG-IV): sequencing the most valuable type-strain genomes for metagenomic binning, comparative biology and taxonomic classification.</title>
        <authorList>
            <person name="Goeker M."/>
        </authorList>
    </citation>
    <scope>NUCLEOTIDE SEQUENCE [LARGE SCALE GENOMIC DNA]</scope>
    <source>
        <strain evidence="9 10">DSM 102189</strain>
    </source>
</reference>
<feature type="domain" description="Histidine kinase" evidence="7">
    <location>
        <begin position="588"/>
        <end position="807"/>
    </location>
</feature>
<dbReference type="InterPro" id="IPR004358">
    <property type="entry name" value="Sig_transdc_His_kin-like_C"/>
</dbReference>
<keyword evidence="3" id="KW-0597">Phosphoprotein</keyword>
<sequence>MGGSAVVPEPSITLADQNLSRIIDAVSDAVIVTDGLARILVFNSAAEALFGTTRDAQRGCAVQALLPHFADVAIDAPPALCKVEAADGRLLDVEITRRVLYPDARPLHTITLRNLTETLHTKALLARLNRIYAARVRIHRAIVDGKGRHALLRAVCRALVEDGGFSLAWIGWHVPETLAIVPVADFGDTTNYLVDIRVSTDAGHPEGRGPCGFAFRDNKVVVSNDLLSEMASLPWLESARESGFRAVTVFPICAAGCPIGTLAVYASQRDFFQADEVALLAAAAADISMAIDRFQQEDARATAEAQRDRERKFSKAMIESMPGIVYLFNEDGRFLRWNRNFSDVTGYADAEIATLLAEDLIEETERPVQRSVVARVFDGGVASLEGNLVTRDGRTIPYLFTGQRLTFAGEPCLVGVGVDLSEVRAARAALEASERRNRATLDAILEGCQLVGFDERYLYLNHAAEVQNRRPASELLGQRFTECWPGIEDHELCTMLRHCLDRREPVQRELDFTLPDGNTRRFDVRMLPDPEGVFLLSLDVTEQRAARQSLLQINAELEVRVADRTHDLQAALARAETSDRTKSTFLATMSHELRTPLNSIIGFSGIMSQGLAGPLTPEQAKQLGMVRGSARHLLELVNDVLDISKIEAGELEIYPRPFDLRDAVGRVIKLLGPAAELKNLPLTVAWRLDDSMMESDQRRIEQVLINIINNAIKFTDHGSVHVEIGSEAADIITVCVIDTGIGIDAQDIDTLFKPFRQIDSGLARSHEGTGLGLAITRRLLDHLGGSVAVESRIGDGTSFFIRLQRRPRRGERMNQGAVTAPGGIE</sequence>
<comment type="catalytic activity">
    <reaction evidence="1">
        <text>ATP + protein L-histidine = ADP + protein N-phospho-L-histidine.</text>
        <dbReference type="EC" id="2.7.13.3"/>
    </reaction>
</comment>
<dbReference type="PRINTS" id="PR00344">
    <property type="entry name" value="BCTRLSENSOR"/>
</dbReference>
<comment type="caution">
    <text evidence="9">The sequence shown here is derived from an EMBL/GenBank/DDBJ whole genome shotgun (WGS) entry which is preliminary data.</text>
</comment>
<dbReference type="CDD" id="cd16922">
    <property type="entry name" value="HATPase_EvgS-ArcB-TorS-like"/>
    <property type="match status" value="1"/>
</dbReference>
<dbReference type="InterPro" id="IPR036890">
    <property type="entry name" value="HATPase_C_sf"/>
</dbReference>
<dbReference type="AlphaFoldDB" id="A0A841L2C6"/>
<dbReference type="Proteomes" id="UP000538147">
    <property type="component" value="Unassembled WGS sequence"/>
</dbReference>
<dbReference type="Gene3D" id="1.10.287.130">
    <property type="match status" value="1"/>
</dbReference>
<evidence type="ECO:0000256" key="5">
    <source>
        <dbReference type="ARBA" id="ARBA00022777"/>
    </source>
</evidence>
<protein>
    <recommendedName>
        <fullName evidence="2">histidine kinase</fullName>
        <ecNumber evidence="2">2.7.13.3</ecNumber>
    </recommendedName>
</protein>
<dbReference type="CDD" id="cd00130">
    <property type="entry name" value="PAS"/>
    <property type="match status" value="1"/>
</dbReference>
<dbReference type="SMART" id="SM00091">
    <property type="entry name" value="PAS"/>
    <property type="match status" value="3"/>
</dbReference>
<dbReference type="NCBIfam" id="TIGR00229">
    <property type="entry name" value="sensory_box"/>
    <property type="match status" value="1"/>
</dbReference>